<gene>
    <name evidence="1" type="ORF">L2E82_19884</name>
</gene>
<comment type="caution">
    <text evidence="1">The sequence shown here is derived from an EMBL/GenBank/DDBJ whole genome shotgun (WGS) entry which is preliminary data.</text>
</comment>
<accession>A0ACB9DSL3</accession>
<proteinExistence type="predicted"/>
<evidence type="ECO:0000313" key="2">
    <source>
        <dbReference type="Proteomes" id="UP001055811"/>
    </source>
</evidence>
<sequence>MRTLNADSVHAENLSSDDEATGEPTDEEDDEDEEFDLNLDEVGFSDNADEKRLPDIDVLGDSEDEDHLESDGQLADESLFMASDHGSQVCSSGEEDDDLDLDEADDSIVQDTLFKNSSIVYSRHAVEKTEIKAPVGVKEKVHMQHDHDRREGEGPSLSSDQDTHALDNREVL</sequence>
<protein>
    <submittedName>
        <fullName evidence="1">Uncharacterized protein</fullName>
    </submittedName>
</protein>
<dbReference type="EMBL" id="CM042012">
    <property type="protein sequence ID" value="KAI3749277.1"/>
    <property type="molecule type" value="Genomic_DNA"/>
</dbReference>
<name>A0ACB9DSL3_CICIN</name>
<reference evidence="2" key="1">
    <citation type="journal article" date="2022" name="Mol. Ecol. Resour.">
        <title>The genomes of chicory, endive, great burdock and yacon provide insights into Asteraceae palaeo-polyploidization history and plant inulin production.</title>
        <authorList>
            <person name="Fan W."/>
            <person name="Wang S."/>
            <person name="Wang H."/>
            <person name="Wang A."/>
            <person name="Jiang F."/>
            <person name="Liu H."/>
            <person name="Zhao H."/>
            <person name="Xu D."/>
            <person name="Zhang Y."/>
        </authorList>
    </citation>
    <scope>NUCLEOTIDE SEQUENCE [LARGE SCALE GENOMIC DNA]</scope>
    <source>
        <strain evidence="2">cv. Punajuju</strain>
    </source>
</reference>
<keyword evidence="2" id="KW-1185">Reference proteome</keyword>
<reference evidence="1 2" key="2">
    <citation type="journal article" date="2022" name="Mol. Ecol. Resour.">
        <title>The genomes of chicory, endive, great burdock and yacon provide insights into Asteraceae paleo-polyploidization history and plant inulin production.</title>
        <authorList>
            <person name="Fan W."/>
            <person name="Wang S."/>
            <person name="Wang H."/>
            <person name="Wang A."/>
            <person name="Jiang F."/>
            <person name="Liu H."/>
            <person name="Zhao H."/>
            <person name="Xu D."/>
            <person name="Zhang Y."/>
        </authorList>
    </citation>
    <scope>NUCLEOTIDE SEQUENCE [LARGE SCALE GENOMIC DNA]</scope>
    <source>
        <strain evidence="2">cv. Punajuju</strain>
        <tissue evidence="1">Leaves</tissue>
    </source>
</reference>
<evidence type="ECO:0000313" key="1">
    <source>
        <dbReference type="EMBL" id="KAI3749277.1"/>
    </source>
</evidence>
<dbReference type="Proteomes" id="UP001055811">
    <property type="component" value="Linkage Group LG04"/>
</dbReference>
<organism evidence="1 2">
    <name type="scientific">Cichorium intybus</name>
    <name type="common">Chicory</name>
    <dbReference type="NCBI Taxonomy" id="13427"/>
    <lineage>
        <taxon>Eukaryota</taxon>
        <taxon>Viridiplantae</taxon>
        <taxon>Streptophyta</taxon>
        <taxon>Embryophyta</taxon>
        <taxon>Tracheophyta</taxon>
        <taxon>Spermatophyta</taxon>
        <taxon>Magnoliopsida</taxon>
        <taxon>eudicotyledons</taxon>
        <taxon>Gunneridae</taxon>
        <taxon>Pentapetalae</taxon>
        <taxon>asterids</taxon>
        <taxon>campanulids</taxon>
        <taxon>Asterales</taxon>
        <taxon>Asteraceae</taxon>
        <taxon>Cichorioideae</taxon>
        <taxon>Cichorieae</taxon>
        <taxon>Cichoriinae</taxon>
        <taxon>Cichorium</taxon>
    </lineage>
</organism>